<proteinExistence type="predicted"/>
<evidence type="ECO:0000313" key="2">
    <source>
        <dbReference type="Proteomes" id="UP000265520"/>
    </source>
</evidence>
<protein>
    <submittedName>
        <fullName evidence="1">Uncharacterized protein</fullName>
    </submittedName>
</protein>
<dbReference type="AlphaFoldDB" id="A0A392MNA4"/>
<dbReference type="Proteomes" id="UP000265520">
    <property type="component" value="Unassembled WGS sequence"/>
</dbReference>
<dbReference type="EMBL" id="LXQA010014962">
    <property type="protein sequence ID" value="MCH88841.1"/>
    <property type="molecule type" value="Genomic_DNA"/>
</dbReference>
<comment type="caution">
    <text evidence="1">The sequence shown here is derived from an EMBL/GenBank/DDBJ whole genome shotgun (WGS) entry which is preliminary data.</text>
</comment>
<name>A0A392MNA4_9FABA</name>
<gene>
    <name evidence="1" type="ORF">A2U01_0009734</name>
</gene>
<keyword evidence="2" id="KW-1185">Reference proteome</keyword>
<organism evidence="1 2">
    <name type="scientific">Trifolium medium</name>
    <dbReference type="NCBI Taxonomy" id="97028"/>
    <lineage>
        <taxon>Eukaryota</taxon>
        <taxon>Viridiplantae</taxon>
        <taxon>Streptophyta</taxon>
        <taxon>Embryophyta</taxon>
        <taxon>Tracheophyta</taxon>
        <taxon>Spermatophyta</taxon>
        <taxon>Magnoliopsida</taxon>
        <taxon>eudicotyledons</taxon>
        <taxon>Gunneridae</taxon>
        <taxon>Pentapetalae</taxon>
        <taxon>rosids</taxon>
        <taxon>fabids</taxon>
        <taxon>Fabales</taxon>
        <taxon>Fabaceae</taxon>
        <taxon>Papilionoideae</taxon>
        <taxon>50 kb inversion clade</taxon>
        <taxon>NPAAA clade</taxon>
        <taxon>Hologalegina</taxon>
        <taxon>IRL clade</taxon>
        <taxon>Trifolieae</taxon>
        <taxon>Trifolium</taxon>
    </lineage>
</organism>
<reference evidence="1 2" key="1">
    <citation type="journal article" date="2018" name="Front. Plant Sci.">
        <title>Red Clover (Trifolium pratense) and Zigzag Clover (T. medium) - A Picture of Genomic Similarities and Differences.</title>
        <authorList>
            <person name="Dluhosova J."/>
            <person name="Istvanek J."/>
            <person name="Nedelnik J."/>
            <person name="Repkova J."/>
        </authorList>
    </citation>
    <scope>NUCLEOTIDE SEQUENCE [LARGE SCALE GENOMIC DNA]</scope>
    <source>
        <strain evidence="2">cv. 10/8</strain>
        <tissue evidence="1">Leaf</tissue>
    </source>
</reference>
<evidence type="ECO:0000313" key="1">
    <source>
        <dbReference type="EMBL" id="MCH88841.1"/>
    </source>
</evidence>
<sequence length="130" mass="15212">MYVWVDSEPKRCHSSFREGWVYEWLLHVWRHHGEQEPSNINTEFDVNTDASSCGARAECENFGQMEDMVDDTFGQMEDMVDDTFRVNLSYEGGGEEEIIPNEKALQFYSMMEEVNESCLQCRLTRSYPCV</sequence>
<accession>A0A392MNA4</accession>